<keyword evidence="1" id="KW-0812">Transmembrane</keyword>
<accession>A0A3B1B6A6</accession>
<organism evidence="2">
    <name type="scientific">hydrothermal vent metagenome</name>
    <dbReference type="NCBI Taxonomy" id="652676"/>
    <lineage>
        <taxon>unclassified sequences</taxon>
        <taxon>metagenomes</taxon>
        <taxon>ecological metagenomes</taxon>
    </lineage>
</organism>
<keyword evidence="1" id="KW-0472">Membrane</keyword>
<feature type="transmembrane region" description="Helical" evidence="1">
    <location>
        <begin position="58"/>
        <end position="78"/>
    </location>
</feature>
<protein>
    <submittedName>
        <fullName evidence="2">Uncharacterized protein</fullName>
    </submittedName>
</protein>
<dbReference type="AlphaFoldDB" id="A0A3B1B6A6"/>
<sequence>MALPLDLSHFLRRAHPNKEGCAELTGRQIYILPTLYGVLYGLLVCIMLLGSINSANNLGYLLTFLLVGLGLIAILHTWHNLLGLRVQPGHVKPVFAGQEAQFHIRAENQRNSPRPGMSLELAGQIKSSIDLESQGSDLLLLTVPAPDRGILKAGRFTLSTRFPLGLLRAWTYIDLDISCLVYPKPGPRIETINPPSRGDSATGDRGVGTDDFAGLREFRQGDPPRHIDWKAAARGKGLKTKLFGGDRTDQRWLDWDAMPEIETEARLGRLCRGVLSACEQQYEYGLRLPGITIKPARGQIHRHQCLAALARFNQQPTS</sequence>
<reference evidence="2" key="1">
    <citation type="submission" date="2018-06" db="EMBL/GenBank/DDBJ databases">
        <authorList>
            <person name="Zhirakovskaya E."/>
        </authorList>
    </citation>
    <scope>NUCLEOTIDE SEQUENCE</scope>
</reference>
<proteinExistence type="predicted"/>
<dbReference type="PANTHER" id="PTHR34351">
    <property type="entry name" value="SLR1927 PROTEIN-RELATED"/>
    <property type="match status" value="1"/>
</dbReference>
<name>A0A3B1B6A6_9ZZZZ</name>
<dbReference type="EMBL" id="UOFX01000024">
    <property type="protein sequence ID" value="VAX07433.1"/>
    <property type="molecule type" value="Genomic_DNA"/>
</dbReference>
<feature type="transmembrane region" description="Helical" evidence="1">
    <location>
        <begin position="29"/>
        <end position="52"/>
    </location>
</feature>
<gene>
    <name evidence="2" type="ORF">MNBD_GAMMA26-727</name>
</gene>
<dbReference type="PANTHER" id="PTHR34351:SF1">
    <property type="entry name" value="SLR1927 PROTEIN"/>
    <property type="match status" value="1"/>
</dbReference>
<evidence type="ECO:0000313" key="2">
    <source>
        <dbReference type="EMBL" id="VAX07433.1"/>
    </source>
</evidence>
<evidence type="ECO:0000256" key="1">
    <source>
        <dbReference type="SAM" id="Phobius"/>
    </source>
</evidence>
<keyword evidence="1" id="KW-1133">Transmembrane helix</keyword>